<dbReference type="Pfam" id="PF02518">
    <property type="entry name" value="HATPase_c"/>
    <property type="match status" value="1"/>
</dbReference>
<keyword evidence="3" id="KW-0597">Phosphoprotein</keyword>
<dbReference type="RefSeq" id="WP_086745817.1">
    <property type="nucleotide sequence ID" value="NZ_MWPV01000007.1"/>
</dbReference>
<dbReference type="SUPFAM" id="SSF55874">
    <property type="entry name" value="ATPase domain of HSP90 chaperone/DNA topoisomerase II/histidine kinase"/>
    <property type="match status" value="1"/>
</dbReference>
<evidence type="ECO:0000259" key="5">
    <source>
        <dbReference type="PROSITE" id="PS50109"/>
    </source>
</evidence>
<dbReference type="InterPro" id="IPR036890">
    <property type="entry name" value="HATPase_C_sf"/>
</dbReference>
<dbReference type="CDD" id="cd00082">
    <property type="entry name" value="HisKA"/>
    <property type="match status" value="1"/>
</dbReference>
<dbReference type="Gene3D" id="3.30.565.10">
    <property type="entry name" value="Histidine kinase-like ATPase, C-terminal domain"/>
    <property type="match status" value="1"/>
</dbReference>
<dbReference type="InterPro" id="IPR004358">
    <property type="entry name" value="Sig_transdc_His_kin-like_C"/>
</dbReference>
<dbReference type="EMBL" id="MWPV01000007">
    <property type="protein sequence ID" value="OUL56307.1"/>
    <property type="molecule type" value="Genomic_DNA"/>
</dbReference>
<dbReference type="InterPro" id="IPR003594">
    <property type="entry name" value="HATPase_dom"/>
</dbReference>
<evidence type="ECO:0000256" key="3">
    <source>
        <dbReference type="ARBA" id="ARBA00022553"/>
    </source>
</evidence>
<dbReference type="AlphaFoldDB" id="A0A2C9ZZW0"/>
<dbReference type="EC" id="2.7.13.3" evidence="2"/>
<dbReference type="InterPro" id="IPR036097">
    <property type="entry name" value="HisK_dim/P_sf"/>
</dbReference>
<dbReference type="OrthoDB" id="9772100at2"/>
<proteinExistence type="predicted"/>
<evidence type="ECO:0000313" key="6">
    <source>
        <dbReference type="EMBL" id="OUL56307.1"/>
    </source>
</evidence>
<feature type="domain" description="Histidine kinase" evidence="5">
    <location>
        <begin position="254"/>
        <end position="487"/>
    </location>
</feature>
<keyword evidence="4" id="KW-0175">Coiled coil</keyword>
<reference evidence="6 7" key="1">
    <citation type="submission" date="2017-02" db="EMBL/GenBank/DDBJ databases">
        <title>Pseudoalteromonas ulvae TC14 Genome.</title>
        <authorList>
            <person name="Molmeret M."/>
        </authorList>
    </citation>
    <scope>NUCLEOTIDE SEQUENCE [LARGE SCALE GENOMIC DNA]</scope>
    <source>
        <strain evidence="6">TC14</strain>
    </source>
</reference>
<dbReference type="Proteomes" id="UP000194841">
    <property type="component" value="Unassembled WGS sequence"/>
</dbReference>
<comment type="caution">
    <text evidence="6">The sequence shown here is derived from an EMBL/GenBank/DDBJ whole genome shotgun (WGS) entry which is preliminary data.</text>
</comment>
<dbReference type="SUPFAM" id="SSF47384">
    <property type="entry name" value="Homodimeric domain of signal transducing histidine kinase"/>
    <property type="match status" value="1"/>
</dbReference>
<dbReference type="InterPro" id="IPR003661">
    <property type="entry name" value="HisK_dim/P_dom"/>
</dbReference>
<evidence type="ECO:0000256" key="2">
    <source>
        <dbReference type="ARBA" id="ARBA00012438"/>
    </source>
</evidence>
<feature type="coiled-coil region" evidence="4">
    <location>
        <begin position="11"/>
        <end position="45"/>
    </location>
</feature>
<protein>
    <recommendedName>
        <fullName evidence="2">histidine kinase</fullName>
        <ecNumber evidence="2">2.7.13.3</ecNumber>
    </recommendedName>
</protein>
<dbReference type="SMART" id="SM00387">
    <property type="entry name" value="HATPase_c"/>
    <property type="match status" value="1"/>
</dbReference>
<dbReference type="PROSITE" id="PS50109">
    <property type="entry name" value="HIS_KIN"/>
    <property type="match status" value="1"/>
</dbReference>
<evidence type="ECO:0000256" key="1">
    <source>
        <dbReference type="ARBA" id="ARBA00000085"/>
    </source>
</evidence>
<dbReference type="InterPro" id="IPR005467">
    <property type="entry name" value="His_kinase_dom"/>
</dbReference>
<sequence length="498" mass="55189">MSQTEQQDSALLALKAELETEKSEREHCEAQLKATKQALIETQSELEFAGSSTESRQNQLEFLTYLATVTFSQEKLEGIIQSFLLRCANFFMSTSAYIHGGEAKSTKVPLLSDKASAGSLAENLSDIDLTQVIASIQEAENETVLMSGEQFFLKSHPLVKTYQYVVVLPLFSIKSHYHLLAIFFKDDHMLDSSKLQTLESGRNLVKIAIARKLAQIKLDKKYNELNVAYHSLEQAQRQLTQAEKMASIGQLAAGVAHEINNPIGFVMSNINSLQEYVSDLKEYFQQSNEGKLEEEDKTEVAFLLNDSGEIIDSCKSGLTRVCTIVKDLKTFSHSGQEQFIEFSVNECIESALNILASEFKYEAYEIKKQFSDVIDEVTGTKNQLEQVILNILVNAKQAMPDGGEISISTYMDDDFICISIQDFGCGMDEATQQKLFDPFFTTKPVGIGTGLGLSISFGIIEAHHGTIEVSSKVGEGSCFTIKLPSPSKQKKSNTESVA</sequence>
<comment type="catalytic activity">
    <reaction evidence="1">
        <text>ATP + protein L-histidine = ADP + protein N-phospho-L-histidine.</text>
        <dbReference type="EC" id="2.7.13.3"/>
    </reaction>
</comment>
<dbReference type="PANTHER" id="PTHR43065:SF50">
    <property type="entry name" value="HISTIDINE KINASE"/>
    <property type="match status" value="1"/>
</dbReference>
<accession>A0A2C9ZZW0</accession>
<keyword evidence="7" id="KW-1185">Reference proteome</keyword>
<organism evidence="6 7">
    <name type="scientific">Pseudoalteromonas ulvae</name>
    <dbReference type="NCBI Taxonomy" id="107327"/>
    <lineage>
        <taxon>Bacteria</taxon>
        <taxon>Pseudomonadati</taxon>
        <taxon>Pseudomonadota</taxon>
        <taxon>Gammaproteobacteria</taxon>
        <taxon>Alteromonadales</taxon>
        <taxon>Pseudoalteromonadaceae</taxon>
        <taxon>Pseudoalteromonas</taxon>
    </lineage>
</organism>
<evidence type="ECO:0000256" key="4">
    <source>
        <dbReference type="SAM" id="Coils"/>
    </source>
</evidence>
<dbReference type="GO" id="GO:0000155">
    <property type="term" value="F:phosphorelay sensor kinase activity"/>
    <property type="evidence" value="ECO:0007669"/>
    <property type="project" value="InterPro"/>
</dbReference>
<dbReference type="PRINTS" id="PR00344">
    <property type="entry name" value="BCTRLSENSOR"/>
</dbReference>
<name>A0A2C9ZZW0_PSEDV</name>
<gene>
    <name evidence="6" type="ORF">B1199_19560</name>
</gene>
<dbReference type="PANTHER" id="PTHR43065">
    <property type="entry name" value="SENSOR HISTIDINE KINASE"/>
    <property type="match status" value="1"/>
</dbReference>
<dbReference type="Gene3D" id="1.10.287.130">
    <property type="match status" value="1"/>
</dbReference>
<evidence type="ECO:0000313" key="7">
    <source>
        <dbReference type="Proteomes" id="UP000194841"/>
    </source>
</evidence>